<feature type="chain" id="PRO_5047469044" evidence="2">
    <location>
        <begin position="17"/>
        <end position="488"/>
    </location>
</feature>
<dbReference type="InterPro" id="IPR011043">
    <property type="entry name" value="Gal_Oxase/kelch_b-propeller"/>
</dbReference>
<evidence type="ECO:0000313" key="5">
    <source>
        <dbReference type="Proteomes" id="UP000830583"/>
    </source>
</evidence>
<dbReference type="PANTHER" id="PTHR36220">
    <property type="entry name" value="UNNAMED PRODUCT"/>
    <property type="match status" value="1"/>
</dbReference>
<dbReference type="PANTHER" id="PTHR36220:SF1">
    <property type="entry name" value="GAMMA TUBULIN COMPLEX COMPONENT C-TERMINAL DOMAIN-CONTAINING PROTEIN"/>
    <property type="match status" value="1"/>
</dbReference>
<reference evidence="4" key="1">
    <citation type="submission" date="2022-04" db="EMBL/GenBank/DDBJ databases">
        <title>Consumption of N2O by Flavobacterium azooxidireducens sp. nov. isolated from Decomposing Leaf Litter of Phragmites australis (Cav.).</title>
        <authorList>
            <person name="Behrendt U."/>
            <person name="Spanner T."/>
            <person name="Augustin J."/>
            <person name="Horn M.A."/>
            <person name="Kolb S."/>
            <person name="Ulrich A."/>
        </authorList>
    </citation>
    <scope>NUCLEOTIDE SEQUENCE</scope>
    <source>
        <strain evidence="4">IGB 4-14</strain>
    </source>
</reference>
<evidence type="ECO:0000256" key="1">
    <source>
        <dbReference type="ARBA" id="ARBA00022729"/>
    </source>
</evidence>
<feature type="signal peptide" evidence="2">
    <location>
        <begin position="1"/>
        <end position="16"/>
    </location>
</feature>
<dbReference type="SUPFAM" id="SSF50965">
    <property type="entry name" value="Galactose oxidase, central domain"/>
    <property type="match status" value="1"/>
</dbReference>
<sequence length="488" mass="50594">MKIFFTLLLFPLFSLAQTQIGADIDGEAAGDYSGASVSLSLDGNILAIGAPNNNGSGSNSGHVRIYENISEVWTQIGSDIDGEGIGDFSGNSVSLSSDGKIVAIGALNNDGNGSNSGHVRIYENNFGVWNQIGSNINGEAAVNFSGRSVSLSSDGNVVAIGASGNHGNGSNSGHVRIYENISGVWTQIGSDIDGEAAFDYSGYNVSLSSDGTIVAVGAYGNDENGIDSGQVKVYENISGVWTQIGSNINGEAAGDYSGISVSLSSDGNIIAIGAPNNDGNGSNSGHVRIYENISGIWNQIGSDINGEAVNDQSGRSVSLSGDGTTVVIGAPFNNGNGFSSGHVRIYKNISGVWTKKGLDINGEAANDQSGFAISLSNDGDVLAVGAYLNDGNGANAGHVRVFNITNLLSNDTFVQNIFLIYPNPSKENVTILIENDLQIEKVTIYNSLGQVVKTSVNEVINTSELAKGSYYLELTTNQGKATKTLVIN</sequence>
<evidence type="ECO:0000259" key="3">
    <source>
        <dbReference type="Pfam" id="PF18962"/>
    </source>
</evidence>
<feature type="domain" description="Secretion system C-terminal sorting" evidence="3">
    <location>
        <begin position="420"/>
        <end position="487"/>
    </location>
</feature>
<dbReference type="Pfam" id="PF14312">
    <property type="entry name" value="FG-GAP_2"/>
    <property type="match status" value="4"/>
</dbReference>
<dbReference type="InterPro" id="IPR026444">
    <property type="entry name" value="Secre_tail"/>
</dbReference>
<protein>
    <submittedName>
        <fullName evidence="4">T9SS type A sorting domain-containing protein</fullName>
    </submittedName>
</protein>
<evidence type="ECO:0000256" key="2">
    <source>
        <dbReference type="SAM" id="SignalP"/>
    </source>
</evidence>
<proteinExistence type="predicted"/>
<keyword evidence="1 2" id="KW-0732">Signal</keyword>
<dbReference type="NCBIfam" id="TIGR04183">
    <property type="entry name" value="Por_Secre_tail"/>
    <property type="match status" value="1"/>
</dbReference>
<dbReference type="Pfam" id="PF18962">
    <property type="entry name" value="Por_Secre_tail"/>
    <property type="match status" value="1"/>
</dbReference>
<dbReference type="RefSeq" id="WP_248436397.1">
    <property type="nucleotide sequence ID" value="NZ_CP096205.1"/>
</dbReference>
<dbReference type="EMBL" id="CP096205">
    <property type="protein sequence ID" value="UPQ80503.1"/>
    <property type="molecule type" value="Genomic_DNA"/>
</dbReference>
<dbReference type="Proteomes" id="UP000830583">
    <property type="component" value="Chromosome"/>
</dbReference>
<organism evidence="4 5">
    <name type="scientific">Flavobacterium azooxidireducens</name>
    <dbReference type="NCBI Taxonomy" id="1871076"/>
    <lineage>
        <taxon>Bacteria</taxon>
        <taxon>Pseudomonadati</taxon>
        <taxon>Bacteroidota</taxon>
        <taxon>Flavobacteriia</taxon>
        <taxon>Flavobacteriales</taxon>
        <taxon>Flavobacteriaceae</taxon>
        <taxon>Flavobacterium</taxon>
    </lineage>
</organism>
<keyword evidence="5" id="KW-1185">Reference proteome</keyword>
<dbReference type="InterPro" id="IPR013517">
    <property type="entry name" value="FG-GAP"/>
</dbReference>
<name>A0ABY4KL53_9FLAO</name>
<accession>A0ABY4KL53</accession>
<evidence type="ECO:0000313" key="4">
    <source>
        <dbReference type="EMBL" id="UPQ80503.1"/>
    </source>
</evidence>
<gene>
    <name evidence="4" type="ORF">M0M57_06600</name>
</gene>